<accession>A0A067NBH5</accession>
<sequence length="765" mass="84179">MSFRSPRGPRPSPVRSSFYPDPALSPPHDGYYAYPSHPSTIPEVSDEAFEENIPLVDNPPRHSRPHSSRTPERPASAVSYADWPEYDPDQFTVHLHDTPTTASRTVVSVPPPAPGHPLFPKYFERPVYSTLVRHTIVVAISAPVIYLGLRGVQGLPLFWVRVIVGGVCGIVGLALGLSLITMARRGLEAAMWATIIHESMAGDGVPLHHFGQIAYDPMSPLSAIILLYRRLVTYRGTKRSKRIYDSRPWSLFIIFFIILAILSASFTFILSRIAIITTASSRQHTKHYETTVIGDLSADDVQRAQQQLPAFSNYIQTWSLSSFASSTSLPLPVTFDWKGDKIYFAETSPEQLVPTGLGYGTFTNRTTIQNKGDNETDMPPTDEGQWDEAKTNGGILHWPRWGIRIHCQKLPDMNANLAPVSAAGFTYTFIPRTFVRSLFSSLSIPIPAELDTLVDIKNKLEPNDTAPVGLNVNDVSIVGKFPNNGVGHSFFSSTASTPGWSGWLGIEVVLIRLNTTYTPRGRFGVYGFDTSDGTQIGYDAAVCVEEVSQYVVEAYNSTVGAPRTLRIVTKGNTTMPLGKNSTQLQGVRTTLSSEDKWSAWVVAHDNSRNTILKDNGRDYWWVPSPTSVGFTTGSGPDGYTTLTPANVESTIAAADASNLLPYLTGSAPLLAYSYPDQTLAYTHVNGWWLLGTLLVILFLGYAAAFFVPSLPLGMPRRDFGVLSCLTLEGEDLPKSMSSTDSMWTKNTELEDLRRRIGAIKVRYGV</sequence>
<evidence type="ECO:0000313" key="3">
    <source>
        <dbReference type="EMBL" id="KDQ21472.1"/>
    </source>
</evidence>
<gene>
    <name evidence="3" type="ORF">BOTBODRAFT_25920</name>
</gene>
<dbReference type="HOGENOM" id="CLU_017508_0_0_1"/>
<dbReference type="InParanoid" id="A0A067NBH5"/>
<keyword evidence="4" id="KW-1185">Reference proteome</keyword>
<dbReference type="AlphaFoldDB" id="A0A067NBH5"/>
<feature type="transmembrane region" description="Helical" evidence="2">
    <location>
        <begin position="158"/>
        <end position="181"/>
    </location>
</feature>
<proteinExistence type="predicted"/>
<reference evidence="4" key="1">
    <citation type="journal article" date="2014" name="Proc. Natl. Acad. Sci. U.S.A.">
        <title>Extensive sampling of basidiomycete genomes demonstrates inadequacy of the white-rot/brown-rot paradigm for wood decay fungi.</title>
        <authorList>
            <person name="Riley R."/>
            <person name="Salamov A.A."/>
            <person name="Brown D.W."/>
            <person name="Nagy L.G."/>
            <person name="Floudas D."/>
            <person name="Held B.W."/>
            <person name="Levasseur A."/>
            <person name="Lombard V."/>
            <person name="Morin E."/>
            <person name="Otillar R."/>
            <person name="Lindquist E.A."/>
            <person name="Sun H."/>
            <person name="LaButti K.M."/>
            <person name="Schmutz J."/>
            <person name="Jabbour D."/>
            <person name="Luo H."/>
            <person name="Baker S.E."/>
            <person name="Pisabarro A.G."/>
            <person name="Walton J.D."/>
            <person name="Blanchette R.A."/>
            <person name="Henrissat B."/>
            <person name="Martin F."/>
            <person name="Cullen D."/>
            <person name="Hibbett D.S."/>
            <person name="Grigoriev I.V."/>
        </authorList>
    </citation>
    <scope>NUCLEOTIDE SEQUENCE [LARGE SCALE GENOMIC DNA]</scope>
    <source>
        <strain evidence="4">FD-172 SS1</strain>
    </source>
</reference>
<dbReference type="STRING" id="930990.A0A067NBH5"/>
<evidence type="ECO:0000256" key="2">
    <source>
        <dbReference type="SAM" id="Phobius"/>
    </source>
</evidence>
<feature type="transmembrane region" description="Helical" evidence="2">
    <location>
        <begin position="687"/>
        <end position="707"/>
    </location>
</feature>
<keyword evidence="2" id="KW-0812">Transmembrane</keyword>
<dbReference type="EMBL" id="KL198016">
    <property type="protein sequence ID" value="KDQ21472.1"/>
    <property type="molecule type" value="Genomic_DNA"/>
</dbReference>
<name>A0A067NBH5_BOTB1</name>
<dbReference type="Proteomes" id="UP000027195">
    <property type="component" value="Unassembled WGS sequence"/>
</dbReference>
<protein>
    <submittedName>
        <fullName evidence="3">Uncharacterized protein</fullName>
    </submittedName>
</protein>
<evidence type="ECO:0000313" key="4">
    <source>
        <dbReference type="Proteomes" id="UP000027195"/>
    </source>
</evidence>
<feature type="transmembrane region" description="Helical" evidence="2">
    <location>
        <begin position="249"/>
        <end position="270"/>
    </location>
</feature>
<feature type="region of interest" description="Disordered" evidence="1">
    <location>
        <begin position="1"/>
        <end position="77"/>
    </location>
</feature>
<dbReference type="OrthoDB" id="8191639at2759"/>
<keyword evidence="2" id="KW-1133">Transmembrane helix</keyword>
<keyword evidence="2" id="KW-0472">Membrane</keyword>
<evidence type="ECO:0000256" key="1">
    <source>
        <dbReference type="SAM" id="MobiDB-lite"/>
    </source>
</evidence>
<feature type="transmembrane region" description="Helical" evidence="2">
    <location>
        <begin position="131"/>
        <end position="152"/>
    </location>
</feature>
<organism evidence="3 4">
    <name type="scientific">Botryobasidium botryosum (strain FD-172 SS1)</name>
    <dbReference type="NCBI Taxonomy" id="930990"/>
    <lineage>
        <taxon>Eukaryota</taxon>
        <taxon>Fungi</taxon>
        <taxon>Dikarya</taxon>
        <taxon>Basidiomycota</taxon>
        <taxon>Agaricomycotina</taxon>
        <taxon>Agaricomycetes</taxon>
        <taxon>Cantharellales</taxon>
        <taxon>Botryobasidiaceae</taxon>
        <taxon>Botryobasidium</taxon>
    </lineage>
</organism>